<dbReference type="InterPro" id="IPR011991">
    <property type="entry name" value="ArsR-like_HTH"/>
</dbReference>
<feature type="domain" description="HTH arsR-type" evidence="1">
    <location>
        <begin position="22"/>
        <end position="103"/>
    </location>
</feature>
<protein>
    <submittedName>
        <fullName evidence="2">DNA-binding MarR family transcriptional regulator</fullName>
    </submittedName>
</protein>
<gene>
    <name evidence="2" type="ORF">JOE57_001727</name>
</gene>
<dbReference type="EMBL" id="JAFBCF010000001">
    <property type="protein sequence ID" value="MBM7798806.1"/>
    <property type="molecule type" value="Genomic_DNA"/>
</dbReference>
<keyword evidence="2" id="KW-0238">DNA-binding</keyword>
<sequence length="201" mass="22442">MSDSVGPQDRLTEDEQITISSTNLRGLTHPLRVKLLGLLRTGGRATATSLAAQLQTTSGAVSYHLRQLERYGFITEDTGHGNGRERWWRARHQRSEYDELSQQPADAEIARWFTDQIAAEAARRVLAASRQWRSWPPEWRSVFSVADSLLALTPTEAKQLGRDLQAVVDGYRPHRPDEPAPAGTAVVAVQFQTFLQPVDPS</sequence>
<organism evidence="2 3">
    <name type="scientific">Microlunatus panaciterrae</name>
    <dbReference type="NCBI Taxonomy" id="400768"/>
    <lineage>
        <taxon>Bacteria</taxon>
        <taxon>Bacillati</taxon>
        <taxon>Actinomycetota</taxon>
        <taxon>Actinomycetes</taxon>
        <taxon>Propionibacteriales</taxon>
        <taxon>Propionibacteriaceae</taxon>
        <taxon>Microlunatus</taxon>
    </lineage>
</organism>
<dbReference type="RefSeq" id="WP_204917305.1">
    <property type="nucleotide sequence ID" value="NZ_BAAAQP010000002.1"/>
</dbReference>
<proteinExistence type="predicted"/>
<dbReference type="GO" id="GO:0003677">
    <property type="term" value="F:DNA binding"/>
    <property type="evidence" value="ECO:0007669"/>
    <property type="project" value="UniProtKB-KW"/>
</dbReference>
<evidence type="ECO:0000313" key="2">
    <source>
        <dbReference type="EMBL" id="MBM7798806.1"/>
    </source>
</evidence>
<dbReference type="InterPro" id="IPR001845">
    <property type="entry name" value="HTH_ArsR_DNA-bd_dom"/>
</dbReference>
<dbReference type="InterPro" id="IPR036390">
    <property type="entry name" value="WH_DNA-bd_sf"/>
</dbReference>
<name>A0ABS2RII4_9ACTN</name>
<dbReference type="SMART" id="SM00418">
    <property type="entry name" value="HTH_ARSR"/>
    <property type="match status" value="1"/>
</dbReference>
<evidence type="ECO:0000259" key="1">
    <source>
        <dbReference type="SMART" id="SM00418"/>
    </source>
</evidence>
<keyword evidence="3" id="KW-1185">Reference proteome</keyword>
<comment type="caution">
    <text evidence="2">The sequence shown here is derived from an EMBL/GenBank/DDBJ whole genome shotgun (WGS) entry which is preliminary data.</text>
</comment>
<dbReference type="Proteomes" id="UP000704762">
    <property type="component" value="Unassembled WGS sequence"/>
</dbReference>
<dbReference type="Pfam" id="PF12840">
    <property type="entry name" value="HTH_20"/>
    <property type="match status" value="1"/>
</dbReference>
<reference evidence="2 3" key="1">
    <citation type="submission" date="2021-01" db="EMBL/GenBank/DDBJ databases">
        <title>Sequencing the genomes of 1000 actinobacteria strains.</title>
        <authorList>
            <person name="Klenk H.-P."/>
        </authorList>
    </citation>
    <scope>NUCLEOTIDE SEQUENCE [LARGE SCALE GENOMIC DNA]</scope>
    <source>
        <strain evidence="2 3">DSM 18662</strain>
    </source>
</reference>
<dbReference type="SUPFAM" id="SSF46785">
    <property type="entry name" value="Winged helix' DNA-binding domain"/>
    <property type="match status" value="1"/>
</dbReference>
<evidence type="ECO:0000313" key="3">
    <source>
        <dbReference type="Proteomes" id="UP000704762"/>
    </source>
</evidence>
<dbReference type="InterPro" id="IPR036388">
    <property type="entry name" value="WH-like_DNA-bd_sf"/>
</dbReference>
<dbReference type="CDD" id="cd00090">
    <property type="entry name" value="HTH_ARSR"/>
    <property type="match status" value="1"/>
</dbReference>
<dbReference type="Gene3D" id="1.10.10.10">
    <property type="entry name" value="Winged helix-like DNA-binding domain superfamily/Winged helix DNA-binding domain"/>
    <property type="match status" value="1"/>
</dbReference>
<accession>A0ABS2RII4</accession>